<dbReference type="InterPro" id="IPR050573">
    <property type="entry name" value="SDH/FRD_Iron-Sulfur"/>
</dbReference>
<dbReference type="PANTHER" id="PTHR11921:SF29">
    <property type="entry name" value="SUCCINATE DEHYDROGENASE [UBIQUINONE] IRON-SULFUR SUBUNIT, MITOCHONDRIAL"/>
    <property type="match status" value="1"/>
</dbReference>
<dbReference type="AlphaFoldDB" id="A0A1M6HVF0"/>
<gene>
    <name evidence="5" type="ORF">SAMN02745751_02130</name>
</gene>
<dbReference type="EMBL" id="FQZL01000014">
    <property type="protein sequence ID" value="SHJ26200.1"/>
    <property type="molecule type" value="Genomic_DNA"/>
</dbReference>
<dbReference type="Pfam" id="PF13085">
    <property type="entry name" value="Fer2_3"/>
    <property type="match status" value="1"/>
</dbReference>
<comment type="cofactor">
    <cofactor evidence="1">
        <name>[3Fe-4S] cluster</name>
        <dbReference type="ChEBI" id="CHEBI:21137"/>
    </cofactor>
</comment>
<dbReference type="InterPro" id="IPR006058">
    <property type="entry name" value="2Fe2S_fd_BS"/>
</dbReference>
<dbReference type="GO" id="GO:0051537">
    <property type="term" value="F:2 iron, 2 sulfur cluster binding"/>
    <property type="evidence" value="ECO:0007669"/>
    <property type="project" value="InterPro"/>
</dbReference>
<evidence type="ECO:0000313" key="5">
    <source>
        <dbReference type="EMBL" id="SHJ26200.1"/>
    </source>
</evidence>
<name>A0A1M6HVF0_9FIRM</name>
<dbReference type="PROSITE" id="PS00197">
    <property type="entry name" value="2FE2S_FER_1"/>
    <property type="match status" value="1"/>
</dbReference>
<evidence type="ECO:0000256" key="2">
    <source>
        <dbReference type="ARBA" id="ARBA00009433"/>
    </source>
</evidence>
<keyword evidence="6" id="KW-1185">Reference proteome</keyword>
<dbReference type="InterPro" id="IPR036010">
    <property type="entry name" value="2Fe-2S_ferredoxin-like_sf"/>
</dbReference>
<reference evidence="5 6" key="1">
    <citation type="submission" date="2016-11" db="EMBL/GenBank/DDBJ databases">
        <authorList>
            <person name="Jaros S."/>
            <person name="Januszkiewicz K."/>
            <person name="Wedrychowicz H."/>
        </authorList>
    </citation>
    <scope>NUCLEOTIDE SEQUENCE [LARGE SCALE GENOMIC DNA]</scope>
    <source>
        <strain evidence="5 6">DSM 17477</strain>
    </source>
</reference>
<evidence type="ECO:0000259" key="4">
    <source>
        <dbReference type="PROSITE" id="PS51085"/>
    </source>
</evidence>
<feature type="domain" description="2Fe-2S ferredoxin-type" evidence="4">
    <location>
        <begin position="4"/>
        <end position="91"/>
    </location>
</feature>
<dbReference type="PROSITE" id="PS51085">
    <property type="entry name" value="2FE2S_FER_2"/>
    <property type="match status" value="1"/>
</dbReference>
<comment type="cofactor">
    <cofactor evidence="3">
        <name>[2Fe-2S] cluster</name>
        <dbReference type="ChEBI" id="CHEBI:190135"/>
    </cofactor>
</comment>
<proteinExistence type="inferred from homology"/>
<sequence>MRYSKVKIARQYKDEVEKTYSQYEVEYDPNKSVLQMLREIFAEEDRSLSFRRYCCNRGVCGSCTMIINGKVKRACVTSMSDEMTIEPLEKYGVIKDLVANID</sequence>
<dbReference type="GO" id="GO:0009060">
    <property type="term" value="P:aerobic respiration"/>
    <property type="evidence" value="ECO:0007669"/>
    <property type="project" value="TreeGrafter"/>
</dbReference>
<protein>
    <submittedName>
        <fullName evidence="5">Succinate dehydrogenase / fumarate reductase iron-sulfur subunit</fullName>
    </submittedName>
</protein>
<evidence type="ECO:0000256" key="3">
    <source>
        <dbReference type="ARBA" id="ARBA00034078"/>
    </source>
</evidence>
<dbReference type="CDD" id="cd00207">
    <property type="entry name" value="fer2"/>
    <property type="match status" value="1"/>
</dbReference>
<dbReference type="RefSeq" id="WP_073049562.1">
    <property type="nucleotide sequence ID" value="NZ_FQZL01000014.1"/>
</dbReference>
<dbReference type="GO" id="GO:0009055">
    <property type="term" value="F:electron transfer activity"/>
    <property type="evidence" value="ECO:0007669"/>
    <property type="project" value="InterPro"/>
</dbReference>
<dbReference type="InterPro" id="IPR001041">
    <property type="entry name" value="2Fe-2S_ferredoxin-type"/>
</dbReference>
<evidence type="ECO:0000313" key="6">
    <source>
        <dbReference type="Proteomes" id="UP000184052"/>
    </source>
</evidence>
<accession>A0A1M6HVF0</accession>
<dbReference type="InterPro" id="IPR012675">
    <property type="entry name" value="Beta-grasp_dom_sf"/>
</dbReference>
<dbReference type="SUPFAM" id="SSF54292">
    <property type="entry name" value="2Fe-2S ferredoxin-like"/>
    <property type="match status" value="1"/>
</dbReference>
<dbReference type="Proteomes" id="UP000184052">
    <property type="component" value="Unassembled WGS sequence"/>
</dbReference>
<comment type="similarity">
    <text evidence="2">Belongs to the succinate dehydrogenase/fumarate reductase iron-sulfur protein family.</text>
</comment>
<dbReference type="PANTHER" id="PTHR11921">
    <property type="entry name" value="SUCCINATE DEHYDROGENASE IRON-SULFUR PROTEIN"/>
    <property type="match status" value="1"/>
</dbReference>
<dbReference type="GO" id="GO:0022904">
    <property type="term" value="P:respiratory electron transport chain"/>
    <property type="evidence" value="ECO:0007669"/>
    <property type="project" value="TreeGrafter"/>
</dbReference>
<evidence type="ECO:0000256" key="1">
    <source>
        <dbReference type="ARBA" id="ARBA00001927"/>
    </source>
</evidence>
<organism evidence="5 6">
    <name type="scientific">Dethiosulfatibacter aminovorans DSM 17477</name>
    <dbReference type="NCBI Taxonomy" id="1121476"/>
    <lineage>
        <taxon>Bacteria</taxon>
        <taxon>Bacillati</taxon>
        <taxon>Bacillota</taxon>
        <taxon>Tissierellia</taxon>
        <taxon>Dethiosulfatibacter</taxon>
    </lineage>
</organism>
<dbReference type="Gene3D" id="3.10.20.30">
    <property type="match status" value="1"/>
</dbReference>
<dbReference type="STRING" id="1121476.SAMN02745751_02130"/>
<dbReference type="InterPro" id="IPR025192">
    <property type="entry name" value="Succ_DH/fum_Rdtase_N"/>
</dbReference>